<dbReference type="SUPFAM" id="SSF88697">
    <property type="entry name" value="PUA domain-like"/>
    <property type="match status" value="1"/>
</dbReference>
<feature type="domain" description="ASCH" evidence="1">
    <location>
        <begin position="18"/>
        <end position="100"/>
    </location>
</feature>
<dbReference type="AlphaFoldDB" id="A0A0U4C2N6"/>
<dbReference type="RefSeq" id="WP_068197367.1">
    <property type="nucleotide sequence ID" value="NZ_CP013909.1"/>
</dbReference>
<dbReference type="Gene3D" id="2.30.130.30">
    <property type="entry name" value="Hypothetical protein"/>
    <property type="match status" value="1"/>
</dbReference>
<dbReference type="KEGG" id="hyg:AUC43_18795"/>
<dbReference type="OrthoDB" id="1492238at2"/>
<evidence type="ECO:0000259" key="1">
    <source>
        <dbReference type="Pfam" id="PF04266"/>
    </source>
</evidence>
<keyword evidence="3" id="KW-1185">Reference proteome</keyword>
<dbReference type="EMBL" id="CP013909">
    <property type="protein sequence ID" value="ALW86945.1"/>
    <property type="molecule type" value="Genomic_DNA"/>
</dbReference>
<accession>A0A0U4C2N6</accession>
<dbReference type="Pfam" id="PF04266">
    <property type="entry name" value="ASCH"/>
    <property type="match status" value="1"/>
</dbReference>
<dbReference type="InterPro" id="IPR007374">
    <property type="entry name" value="ASCH_domain"/>
</dbReference>
<gene>
    <name evidence="2" type="ORF">AUC43_18795</name>
</gene>
<name>A0A0U4C2N6_9BACT</name>
<protein>
    <recommendedName>
        <fullName evidence="1">ASCH domain-containing protein</fullName>
    </recommendedName>
</protein>
<evidence type="ECO:0000313" key="2">
    <source>
        <dbReference type="EMBL" id="ALW86945.1"/>
    </source>
</evidence>
<dbReference type="Proteomes" id="UP000059542">
    <property type="component" value="Chromosome"/>
</dbReference>
<organism evidence="2 3">
    <name type="scientific">Hymenobacter sedentarius</name>
    <dbReference type="NCBI Taxonomy" id="1411621"/>
    <lineage>
        <taxon>Bacteria</taxon>
        <taxon>Pseudomonadati</taxon>
        <taxon>Bacteroidota</taxon>
        <taxon>Cytophagia</taxon>
        <taxon>Cytophagales</taxon>
        <taxon>Hymenobacteraceae</taxon>
        <taxon>Hymenobacter</taxon>
    </lineage>
</organism>
<evidence type="ECO:0000313" key="3">
    <source>
        <dbReference type="Proteomes" id="UP000059542"/>
    </source>
</evidence>
<reference evidence="2 3" key="1">
    <citation type="submission" date="2015-12" db="EMBL/GenBank/DDBJ databases">
        <authorList>
            <person name="Shamseldin A."/>
            <person name="Moawad H."/>
            <person name="Abd El-Rahim W.M."/>
            <person name="Sadowsky M.J."/>
        </authorList>
    </citation>
    <scope>NUCLEOTIDE SEQUENCE [LARGE SCALE GENOMIC DNA]</scope>
    <source>
        <strain evidence="2 3">DG5B</strain>
    </source>
</reference>
<sequence>MASTNKTFKALILNDYAGAPYADWIKSGAKTIETRHRSFNYRGDIIICCGKTNSVGKNAGKALCIVELWKIRPMRKSDEKASGVSYNPEIKSFLLRNWRHFSRDFEFSPQRVSGAWQSLFDITIPEDVQIIPRPDIKAFEEKESL</sequence>
<dbReference type="InterPro" id="IPR015947">
    <property type="entry name" value="PUA-like_sf"/>
</dbReference>
<proteinExistence type="predicted"/>